<evidence type="ECO:0000256" key="11">
    <source>
        <dbReference type="ARBA" id="ARBA00084087"/>
    </source>
</evidence>
<evidence type="ECO:0000256" key="9">
    <source>
        <dbReference type="ARBA" id="ARBA00071353"/>
    </source>
</evidence>
<evidence type="ECO:0000256" key="5">
    <source>
        <dbReference type="ARBA" id="ARBA00022857"/>
    </source>
</evidence>
<proteinExistence type="inferred from homology"/>
<protein>
    <recommendedName>
        <fullName evidence="9">NAD(P) transhydrogenase subunit alpha part 1</fullName>
        <ecNumber evidence="3">7.1.1.1</ecNumber>
    </recommendedName>
    <alternativeName>
        <fullName evidence="11">Nicotinamide nucleotide transhydrogenase subunit alpha 1</fullName>
    </alternativeName>
    <alternativeName>
        <fullName evidence="10">Pyridine nucleotide transhydrogenase subunit alpha 1</fullName>
    </alternativeName>
</protein>
<dbReference type="EMBL" id="BDQK01000008">
    <property type="protein sequence ID" value="GBF80473.1"/>
    <property type="molecule type" value="Genomic_DNA"/>
</dbReference>
<evidence type="ECO:0000256" key="1">
    <source>
        <dbReference type="ARBA" id="ARBA00003943"/>
    </source>
</evidence>
<dbReference type="Gene3D" id="3.40.50.720">
    <property type="entry name" value="NAD(P)-binding Rossmann-like Domain"/>
    <property type="match status" value="2"/>
</dbReference>
<dbReference type="CDD" id="cd05304">
    <property type="entry name" value="Rubrum_tdh"/>
    <property type="match status" value="1"/>
</dbReference>
<dbReference type="SMART" id="SM01002">
    <property type="entry name" value="AlaDh_PNT_C"/>
    <property type="match status" value="1"/>
</dbReference>
<keyword evidence="15" id="KW-1185">Reference proteome</keyword>
<keyword evidence="6" id="KW-1278">Translocase</keyword>
<comment type="function">
    <text evidence="1">The transhydrogenation between NADH and NADP is coupled to respiration and ATP hydrolysis and functions as a proton pump across the membrane.</text>
</comment>
<keyword evidence="5" id="KW-0521">NADP</keyword>
<evidence type="ECO:0000256" key="4">
    <source>
        <dbReference type="ARBA" id="ARBA00022741"/>
    </source>
</evidence>
<feature type="domain" description="Alanine dehydrogenase/pyridine nucleotide transhydrogenase N-terminal" evidence="13">
    <location>
        <begin position="5"/>
        <end position="144"/>
    </location>
</feature>
<dbReference type="SUPFAM" id="SSF51735">
    <property type="entry name" value="NAD(P)-binding Rossmann-fold domains"/>
    <property type="match status" value="1"/>
</dbReference>
<dbReference type="AlphaFoldDB" id="A0A401IGR4"/>
<evidence type="ECO:0000256" key="3">
    <source>
        <dbReference type="ARBA" id="ARBA00012943"/>
    </source>
</evidence>
<evidence type="ECO:0000313" key="15">
    <source>
        <dbReference type="Proteomes" id="UP000287247"/>
    </source>
</evidence>
<dbReference type="Proteomes" id="UP000287247">
    <property type="component" value="Unassembled WGS sequence"/>
</dbReference>
<evidence type="ECO:0000256" key="7">
    <source>
        <dbReference type="ARBA" id="ARBA00023027"/>
    </source>
</evidence>
<evidence type="ECO:0000256" key="10">
    <source>
        <dbReference type="ARBA" id="ARBA00076996"/>
    </source>
</evidence>
<feature type="domain" description="Alanine dehydrogenase/pyridine nucleotide transhydrogenase NAD(H)-binding" evidence="12">
    <location>
        <begin position="153"/>
        <end position="317"/>
    </location>
</feature>
<evidence type="ECO:0000259" key="12">
    <source>
        <dbReference type="SMART" id="SM01002"/>
    </source>
</evidence>
<dbReference type="InterPro" id="IPR007886">
    <property type="entry name" value="AlaDH/PNT_N"/>
</dbReference>
<comment type="caution">
    <text evidence="14">The sequence shown here is derived from an EMBL/GenBank/DDBJ whole genome shotgun (WGS) entry which is preliminary data.</text>
</comment>
<dbReference type="GO" id="GO:0005886">
    <property type="term" value="C:plasma membrane"/>
    <property type="evidence" value="ECO:0007669"/>
    <property type="project" value="TreeGrafter"/>
</dbReference>
<dbReference type="GO" id="GO:0008750">
    <property type="term" value="F:proton-translocating NAD(P)+ transhydrogenase activity"/>
    <property type="evidence" value="ECO:0007669"/>
    <property type="project" value="UniProtKB-EC"/>
</dbReference>
<dbReference type="SUPFAM" id="SSF52283">
    <property type="entry name" value="Formate/glycerate dehydrogenase catalytic domain-like"/>
    <property type="match status" value="1"/>
</dbReference>
<dbReference type="InterPro" id="IPR007698">
    <property type="entry name" value="AlaDH/PNT_NAD(H)-bd"/>
</dbReference>
<dbReference type="EC" id="7.1.1.1" evidence="3"/>
<name>A0A401IGR4_APHSA</name>
<dbReference type="SMART" id="SM01003">
    <property type="entry name" value="AlaDh_PNT_N"/>
    <property type="match status" value="1"/>
</dbReference>
<dbReference type="PROSITE" id="PS00837">
    <property type="entry name" value="ALADH_PNT_2"/>
    <property type="match status" value="1"/>
</dbReference>
<reference evidence="15" key="1">
    <citation type="submission" date="2017-05" db="EMBL/GenBank/DDBJ databases">
        <title>Physiological properties and genetic analysis related to exopolysaccharide production of fresh-water unicellular cyanobacterium Aphanothece sacrum, Suizenji Nori, that has been cultured as a food source in Japan.</title>
        <authorList>
            <person name="Kanesaki Y."/>
            <person name="Yoshikawa S."/>
            <person name="Ohki K."/>
        </authorList>
    </citation>
    <scope>NUCLEOTIDE SEQUENCE [LARGE SCALE GENOMIC DNA]</scope>
    <source>
        <strain evidence="15">FPU1</strain>
    </source>
</reference>
<evidence type="ECO:0000256" key="8">
    <source>
        <dbReference type="ARBA" id="ARBA00048202"/>
    </source>
</evidence>
<dbReference type="PANTHER" id="PTHR10160">
    <property type="entry name" value="NAD(P) TRANSHYDROGENASE"/>
    <property type="match status" value="1"/>
</dbReference>
<keyword evidence="4" id="KW-0547">Nucleotide-binding</keyword>
<dbReference type="PANTHER" id="PTHR10160:SF19">
    <property type="entry name" value="PROTON-TRANSLOCATING NAD(P)(+) TRANSHYDROGENASE"/>
    <property type="match status" value="1"/>
</dbReference>
<evidence type="ECO:0000259" key="13">
    <source>
        <dbReference type="SMART" id="SM01003"/>
    </source>
</evidence>
<dbReference type="InterPro" id="IPR036291">
    <property type="entry name" value="NAD(P)-bd_dom_sf"/>
</dbReference>
<dbReference type="Pfam" id="PF01262">
    <property type="entry name" value="AlaDh_PNT_C"/>
    <property type="match status" value="1"/>
</dbReference>
<gene>
    <name evidence="14" type="ORF">AsFPU1_1874</name>
</gene>
<keyword evidence="7" id="KW-0520">NAD</keyword>
<dbReference type="NCBIfam" id="NF006942">
    <property type="entry name" value="PRK09424.1"/>
    <property type="match status" value="1"/>
</dbReference>
<accession>A0A401IGR4</accession>
<evidence type="ECO:0000256" key="2">
    <source>
        <dbReference type="ARBA" id="ARBA00005689"/>
    </source>
</evidence>
<dbReference type="GO" id="GO:0050661">
    <property type="term" value="F:NADP binding"/>
    <property type="evidence" value="ECO:0007669"/>
    <property type="project" value="TreeGrafter"/>
</dbReference>
<evidence type="ECO:0000313" key="14">
    <source>
        <dbReference type="EMBL" id="GBF80473.1"/>
    </source>
</evidence>
<comment type="similarity">
    <text evidence="2">Belongs to the AlaDH/PNT family.</text>
</comment>
<dbReference type="OrthoDB" id="9804592at2"/>
<dbReference type="RefSeq" id="WP_124975443.1">
    <property type="nucleotide sequence ID" value="NZ_BDQK01000008.1"/>
</dbReference>
<comment type="catalytic activity">
    <reaction evidence="8">
        <text>NAD(+) + NADPH + H(+)(in) = NADH + NADP(+) + H(+)(out)</text>
        <dbReference type="Rhea" id="RHEA:47992"/>
        <dbReference type="ChEBI" id="CHEBI:15378"/>
        <dbReference type="ChEBI" id="CHEBI:57540"/>
        <dbReference type="ChEBI" id="CHEBI:57783"/>
        <dbReference type="ChEBI" id="CHEBI:57945"/>
        <dbReference type="ChEBI" id="CHEBI:58349"/>
        <dbReference type="EC" id="7.1.1.1"/>
    </reaction>
</comment>
<dbReference type="GO" id="GO:0016491">
    <property type="term" value="F:oxidoreductase activity"/>
    <property type="evidence" value="ECO:0007669"/>
    <property type="project" value="InterPro"/>
</dbReference>
<dbReference type="InterPro" id="IPR008143">
    <property type="entry name" value="Ala_DH/PNT_CS2"/>
</dbReference>
<dbReference type="GO" id="GO:0006740">
    <property type="term" value="P:NADPH regeneration"/>
    <property type="evidence" value="ECO:0007669"/>
    <property type="project" value="TreeGrafter"/>
</dbReference>
<sequence length="385" mass="40991">MIKIAVPKESELGELRVALVPDTVSRFVKLGFEVLVQTGAGLGAHFTDADYELAGATIISSPSRLWGEADLLLKVGPPGIQHGQPEMNWLKAGSVLISFLDPLANPERIQELAQRKITALSMELIPRSSRAQSMDALSSQANIAGYKAALIAAASLPRLFPMMTTAAGTIPPAKVLVIGAGVAGLQAIATARRLGAVVEAFDVRPAVKEEVQSVGAKFIEIPIEEDTATNGGYAKEVGQSTQERIRQVLTEHVKKADVVITTAQVQGKRAPLIVTEEMVGEMKLGSVIVDMAAGQGGNCACTEPGKDVYYNGVTIIGPLNLPSSVPIDASQVYAKNLLTLVKYLVKDGEFNFNFEDDIIDSTCVTYEGEIRHAKVKQALSTLVEA</sequence>
<dbReference type="Pfam" id="PF05222">
    <property type="entry name" value="AlaDh_PNT_N"/>
    <property type="match status" value="1"/>
</dbReference>
<dbReference type="FunFam" id="3.40.50.720:FF:000188">
    <property type="entry name" value="NAD(P) transhydrogenase alpha subunit 1"/>
    <property type="match status" value="1"/>
</dbReference>
<evidence type="ECO:0000256" key="6">
    <source>
        <dbReference type="ARBA" id="ARBA00022967"/>
    </source>
</evidence>
<organism evidence="14 15">
    <name type="scientific">Aphanothece sacrum FPU1</name>
    <dbReference type="NCBI Taxonomy" id="1920663"/>
    <lineage>
        <taxon>Bacteria</taxon>
        <taxon>Bacillati</taxon>
        <taxon>Cyanobacteriota</taxon>
        <taxon>Cyanophyceae</taxon>
        <taxon>Oscillatoriophycideae</taxon>
        <taxon>Chroococcales</taxon>
        <taxon>Aphanothecaceae</taxon>
        <taxon>Aphanothece</taxon>
    </lineage>
</organism>